<keyword evidence="3" id="KW-1185">Reference proteome</keyword>
<gene>
    <name evidence="2" type="ORF">PENNAL_c0025G06047</name>
</gene>
<sequence length="530" mass="58088">MAPVTNGQFSFNVDTFYVATSGGQIHRRAAPAEIKALYDTSTTDKSIPDHPGHWYEAQLLHYGLLPSKLKATAKMRLLKAVQDGGLTVPKESQQIEKNLKKEWKKQDLEEQPQANTKTTTTKTVTTKTITVSKTVASKTTESKTTASKTTAKPVATKAAAKPAAVKPAATKAATPKSAPSKKDTAANTVASKATAAKTAAAKPADKPTTTKAAPKAAAKPAAVKAAAKTAAAKPATPKAAPKKATAPKTATAKATPAKSVTPQTAAKRKRASNDEKTPNQPQTVKRRVYGKKAQGDTDVPTNSHPEPSGWSEQPEYEDAPPSYEFACRMDGEHLYDALDDQMDIDYESEFEAYSDPPSPPRTLKNTLGLLNGTYQVRSSHIEYSWPHAMPSEGITLSLRLNGNEIWGAYEFGAFEGVLWMPDRPMRASFDRVPFKWRGRETGEGEMSFEDDQEGWIEFLGDGDIVGMINCCGELHFRGQRIDSFVRTASDLRDEWDGYNEEQYEQERRGRWDGVFDAYDDEEYGRESRAR</sequence>
<evidence type="ECO:0000313" key="2">
    <source>
        <dbReference type="EMBL" id="OQE84995.1"/>
    </source>
</evidence>
<feature type="compositionally biased region" description="Low complexity" evidence="1">
    <location>
        <begin position="135"/>
        <end position="178"/>
    </location>
</feature>
<feature type="compositionally biased region" description="Low complexity" evidence="1">
    <location>
        <begin position="185"/>
        <end position="262"/>
    </location>
</feature>
<evidence type="ECO:0000256" key="1">
    <source>
        <dbReference type="SAM" id="MobiDB-lite"/>
    </source>
</evidence>
<reference evidence="3" key="1">
    <citation type="journal article" date="2017" name="Nat. Microbiol.">
        <title>Global analysis of biosynthetic gene clusters reveals vast potential of secondary metabolite production in Penicillium species.</title>
        <authorList>
            <person name="Nielsen J.C."/>
            <person name="Grijseels S."/>
            <person name="Prigent S."/>
            <person name="Ji B."/>
            <person name="Dainat J."/>
            <person name="Nielsen K.F."/>
            <person name="Frisvad J.C."/>
            <person name="Workman M."/>
            <person name="Nielsen J."/>
        </authorList>
    </citation>
    <scope>NUCLEOTIDE SEQUENCE [LARGE SCALE GENOMIC DNA]</scope>
    <source>
        <strain evidence="3">IBT 13039</strain>
    </source>
</reference>
<dbReference type="OMA" id="AHWYEAQ"/>
<accession>A0A1V6YC90</accession>
<organism evidence="2 3">
    <name type="scientific">Penicillium nalgiovense</name>
    <dbReference type="NCBI Taxonomy" id="60175"/>
    <lineage>
        <taxon>Eukaryota</taxon>
        <taxon>Fungi</taxon>
        <taxon>Dikarya</taxon>
        <taxon>Ascomycota</taxon>
        <taxon>Pezizomycotina</taxon>
        <taxon>Eurotiomycetes</taxon>
        <taxon>Eurotiomycetidae</taxon>
        <taxon>Eurotiales</taxon>
        <taxon>Aspergillaceae</taxon>
        <taxon>Penicillium</taxon>
    </lineage>
</organism>
<comment type="caution">
    <text evidence="2">The sequence shown here is derived from an EMBL/GenBank/DDBJ whole genome shotgun (WGS) entry which is preliminary data.</text>
</comment>
<proteinExistence type="predicted"/>
<dbReference type="STRING" id="60175.A0A1V6YC90"/>
<feature type="region of interest" description="Disordered" evidence="1">
    <location>
        <begin position="103"/>
        <end position="123"/>
    </location>
</feature>
<feature type="region of interest" description="Disordered" evidence="1">
    <location>
        <begin position="135"/>
        <end position="322"/>
    </location>
</feature>
<evidence type="ECO:0000313" key="3">
    <source>
        <dbReference type="Proteomes" id="UP000191691"/>
    </source>
</evidence>
<dbReference type="EMBL" id="MOOB01000025">
    <property type="protein sequence ID" value="OQE84995.1"/>
    <property type="molecule type" value="Genomic_DNA"/>
</dbReference>
<name>A0A1V6YC90_PENNA</name>
<dbReference type="Proteomes" id="UP000191691">
    <property type="component" value="Unassembled WGS sequence"/>
</dbReference>
<protein>
    <submittedName>
        <fullName evidence="2">Uncharacterized protein</fullName>
    </submittedName>
</protein>
<dbReference type="AlphaFoldDB" id="A0A1V6YC90"/>